<dbReference type="GO" id="GO:0000978">
    <property type="term" value="F:RNA polymerase II cis-regulatory region sequence-specific DNA binding"/>
    <property type="evidence" value="ECO:0007669"/>
    <property type="project" value="TreeGrafter"/>
</dbReference>
<dbReference type="GO" id="GO:0005634">
    <property type="term" value="C:nucleus"/>
    <property type="evidence" value="ECO:0007669"/>
    <property type="project" value="TreeGrafter"/>
</dbReference>
<dbReference type="InterPro" id="IPR051127">
    <property type="entry name" value="Fungal_SecMet_Regulators"/>
</dbReference>
<dbReference type="GO" id="GO:0008270">
    <property type="term" value="F:zinc ion binding"/>
    <property type="evidence" value="ECO:0007669"/>
    <property type="project" value="InterPro"/>
</dbReference>
<keyword evidence="3" id="KW-0804">Transcription</keyword>
<dbReference type="Gene3D" id="4.10.240.10">
    <property type="entry name" value="Zn(2)-C6 fungal-type DNA-binding domain"/>
    <property type="match status" value="1"/>
</dbReference>
<evidence type="ECO:0000313" key="7">
    <source>
        <dbReference type="EMBL" id="KAG4424996.1"/>
    </source>
</evidence>
<evidence type="ECO:0000256" key="4">
    <source>
        <dbReference type="ARBA" id="ARBA00023242"/>
    </source>
</evidence>
<keyword evidence="1" id="KW-0479">Metal-binding</keyword>
<evidence type="ECO:0000256" key="1">
    <source>
        <dbReference type="ARBA" id="ARBA00022723"/>
    </source>
</evidence>
<dbReference type="PROSITE" id="PS00463">
    <property type="entry name" value="ZN2_CY6_FUNGAL_1"/>
    <property type="match status" value="1"/>
</dbReference>
<dbReference type="CDD" id="cd12148">
    <property type="entry name" value="fungal_TF_MHR"/>
    <property type="match status" value="1"/>
</dbReference>
<dbReference type="GO" id="GO:0000981">
    <property type="term" value="F:DNA-binding transcription factor activity, RNA polymerase II-specific"/>
    <property type="evidence" value="ECO:0007669"/>
    <property type="project" value="InterPro"/>
</dbReference>
<keyword evidence="8" id="KW-1185">Reference proteome</keyword>
<evidence type="ECO:0000256" key="2">
    <source>
        <dbReference type="ARBA" id="ARBA00023015"/>
    </source>
</evidence>
<dbReference type="GO" id="GO:0006351">
    <property type="term" value="P:DNA-templated transcription"/>
    <property type="evidence" value="ECO:0007669"/>
    <property type="project" value="InterPro"/>
</dbReference>
<dbReference type="PROSITE" id="PS50048">
    <property type="entry name" value="ZN2_CY6_FUNGAL_2"/>
    <property type="match status" value="1"/>
</dbReference>
<feature type="region of interest" description="Disordered" evidence="5">
    <location>
        <begin position="134"/>
        <end position="165"/>
    </location>
</feature>
<organism evidence="7 8">
    <name type="scientific">Cadophora malorum</name>
    <dbReference type="NCBI Taxonomy" id="108018"/>
    <lineage>
        <taxon>Eukaryota</taxon>
        <taxon>Fungi</taxon>
        <taxon>Dikarya</taxon>
        <taxon>Ascomycota</taxon>
        <taxon>Pezizomycotina</taxon>
        <taxon>Leotiomycetes</taxon>
        <taxon>Helotiales</taxon>
        <taxon>Ploettnerulaceae</taxon>
        <taxon>Cadophora</taxon>
    </lineage>
</organism>
<evidence type="ECO:0000313" key="8">
    <source>
        <dbReference type="Proteomes" id="UP000664132"/>
    </source>
</evidence>
<dbReference type="PANTHER" id="PTHR47424">
    <property type="entry name" value="REGULATORY PROTEIN GAL4"/>
    <property type="match status" value="1"/>
</dbReference>
<dbReference type="InterPro" id="IPR007219">
    <property type="entry name" value="XnlR_reg_dom"/>
</dbReference>
<name>A0A8H7WHV0_9HELO</name>
<dbReference type="SUPFAM" id="SSF57701">
    <property type="entry name" value="Zn2/Cys6 DNA-binding domain"/>
    <property type="match status" value="1"/>
</dbReference>
<comment type="caution">
    <text evidence="7">The sequence shown here is derived from an EMBL/GenBank/DDBJ whole genome shotgun (WGS) entry which is preliminary data.</text>
</comment>
<evidence type="ECO:0000256" key="3">
    <source>
        <dbReference type="ARBA" id="ARBA00023163"/>
    </source>
</evidence>
<dbReference type="GO" id="GO:0000435">
    <property type="term" value="P:positive regulation of transcription from RNA polymerase II promoter by galactose"/>
    <property type="evidence" value="ECO:0007669"/>
    <property type="project" value="TreeGrafter"/>
</dbReference>
<dbReference type="Pfam" id="PF04082">
    <property type="entry name" value="Fungal_trans"/>
    <property type="match status" value="1"/>
</dbReference>
<keyword evidence="4" id="KW-0539">Nucleus</keyword>
<evidence type="ECO:0000256" key="5">
    <source>
        <dbReference type="SAM" id="MobiDB-lite"/>
    </source>
</evidence>
<dbReference type="AlphaFoldDB" id="A0A8H7WHV0"/>
<keyword evidence="2" id="KW-0805">Transcription regulation</keyword>
<dbReference type="InterPro" id="IPR036864">
    <property type="entry name" value="Zn2-C6_fun-type_DNA-bd_sf"/>
</dbReference>
<proteinExistence type="predicted"/>
<protein>
    <recommendedName>
        <fullName evidence="6">Zn(2)-C6 fungal-type domain-containing protein</fullName>
    </recommendedName>
</protein>
<accession>A0A8H7WHV0</accession>
<dbReference type="OrthoDB" id="2571985at2759"/>
<dbReference type="PANTHER" id="PTHR47424:SF15">
    <property type="entry name" value="ZN(II)2CYS6 TRANSCRIPTION FACTOR (EUROFUNG)"/>
    <property type="match status" value="1"/>
</dbReference>
<sequence length="734" mass="82108">MAVVHSLDSMGFFLSTIINDPEAGRKNPGFMSTAPAPPPKHRRPRAIQACNLCRSKKYKCDGNLPCLYCVKQNADCVFRRAETFGRDAASYSISYVKELEKRLELAESTLRRQQSVGSPQPASTSMNNAMINGGQSEMLFAPGPRPQLLQNQAHPSRPPDEEDGSTAELFEVNAETHAVEFHGNTSSLAFLEVVSEEYGSTAGEEQHMHERRHSVAESASLVTTFHNTAFRNDHAESPRSHEDLNIYFCSYQASLFLDTYFKNLHYALPIIDQRDILTRCEDLWHGRSHLQSRSFKALYFSLMSLGALIRTWTEHSISGMGRFEWSRSLFQKAEAELGRPGALNDLHAIQALVVMAKVCQNELNPNLSYIYLGLATRTALSAGLNRKSPSRERNKTSFVDDLSASKVWWGLYALEVEMSFALGRQDTTGVDGYHNRDIPTIDNSEFAIIPCMLPLSRIMREISVGIYLTKSTMLQKVGTSRRLEQEMDLWLASLPPSIRPGSGRDTFRSKPLSSEIWPKLQTLILKIRYLNVKMILLRPFLVHAAKLAQTQQLVPTLLSAINRCAIAASDTIDIIYDMFDTYDFFRTWWYNVTYVTFAASILLFYAAQDTLAGLIDLDFLSSTDKALGILDVMKDAVVATKVGNFIRPIVAQLRERSAGRPDTGSPGKENNPLDLSTNGSLMFDPTANGRIGNDLDLMQISMDFVEDGLWNIDAGFEESFQNDSTWSVSCLSGS</sequence>
<reference evidence="7" key="1">
    <citation type="submission" date="2021-02" db="EMBL/GenBank/DDBJ databases">
        <title>Genome sequence Cadophora malorum strain M34.</title>
        <authorList>
            <person name="Stefanovic E."/>
            <person name="Vu D."/>
            <person name="Scully C."/>
            <person name="Dijksterhuis J."/>
            <person name="Roader J."/>
            <person name="Houbraken J."/>
        </authorList>
    </citation>
    <scope>NUCLEOTIDE SEQUENCE</scope>
    <source>
        <strain evidence="7">M34</strain>
    </source>
</reference>
<dbReference type="InterPro" id="IPR001138">
    <property type="entry name" value="Zn2Cys6_DnaBD"/>
</dbReference>
<dbReference type="SMART" id="SM00066">
    <property type="entry name" value="GAL4"/>
    <property type="match status" value="1"/>
</dbReference>
<gene>
    <name evidence="7" type="ORF">IFR04_001766</name>
</gene>
<dbReference type="Pfam" id="PF00172">
    <property type="entry name" value="Zn_clus"/>
    <property type="match status" value="1"/>
</dbReference>
<dbReference type="SMART" id="SM00906">
    <property type="entry name" value="Fungal_trans"/>
    <property type="match status" value="1"/>
</dbReference>
<feature type="region of interest" description="Disordered" evidence="5">
    <location>
        <begin position="656"/>
        <end position="677"/>
    </location>
</feature>
<dbReference type="EMBL" id="JAFJYH010000014">
    <property type="protein sequence ID" value="KAG4424996.1"/>
    <property type="molecule type" value="Genomic_DNA"/>
</dbReference>
<feature type="domain" description="Zn(2)-C6 fungal-type" evidence="6">
    <location>
        <begin position="49"/>
        <end position="78"/>
    </location>
</feature>
<evidence type="ECO:0000259" key="6">
    <source>
        <dbReference type="PROSITE" id="PS50048"/>
    </source>
</evidence>
<dbReference type="CDD" id="cd00067">
    <property type="entry name" value="GAL4"/>
    <property type="match status" value="1"/>
</dbReference>
<dbReference type="Proteomes" id="UP000664132">
    <property type="component" value="Unassembled WGS sequence"/>
</dbReference>